<dbReference type="RefSeq" id="WP_188419357.1">
    <property type="nucleotide sequence ID" value="NZ_BMDP01000001.1"/>
</dbReference>
<keyword evidence="1" id="KW-0732">Signal</keyword>
<dbReference type="Proteomes" id="UP000627205">
    <property type="component" value="Unassembled WGS sequence"/>
</dbReference>
<dbReference type="Pfam" id="PF16743">
    <property type="entry name" value="PliI"/>
    <property type="match status" value="1"/>
</dbReference>
<evidence type="ECO:0000256" key="1">
    <source>
        <dbReference type="SAM" id="SignalP"/>
    </source>
</evidence>
<reference evidence="2" key="2">
    <citation type="submission" date="2020-09" db="EMBL/GenBank/DDBJ databases">
        <authorList>
            <person name="Sun Q."/>
            <person name="Sedlacek I."/>
        </authorList>
    </citation>
    <scope>NUCLEOTIDE SEQUENCE</scope>
    <source>
        <strain evidence="2">CCM 7664</strain>
    </source>
</reference>
<evidence type="ECO:0000313" key="2">
    <source>
        <dbReference type="EMBL" id="GGI53293.1"/>
    </source>
</evidence>
<gene>
    <name evidence="2" type="ORF">GCM10011430_04670</name>
</gene>
<dbReference type="InterPro" id="IPR028994">
    <property type="entry name" value="Integrin_alpha_N"/>
</dbReference>
<dbReference type="InterPro" id="IPR038643">
    <property type="entry name" value="PliI_sf"/>
</dbReference>
<sequence length="153" mass="16251">MNRMPALLLCLTLFASTAKAASNDDERIVRHAVFPSTQATVVIAEGDLEPRSIGSYSVRLYAKGEPGFPYDSFVTGLVRPRDGGIEKLLFADVDGDSKPDIVVTVRAAGSGGFLSADAFRFDGKKLTLLSSVAGLDGSADPVAALKTAFRNRR</sequence>
<comment type="caution">
    <text evidence="2">The sequence shown here is derived from an EMBL/GenBank/DDBJ whole genome shotgun (WGS) entry which is preliminary data.</text>
</comment>
<dbReference type="EMBL" id="BMDP01000001">
    <property type="protein sequence ID" value="GGI53293.1"/>
    <property type="molecule type" value="Genomic_DNA"/>
</dbReference>
<organism evidence="2 3">
    <name type="scientific">Oxalicibacterium solurbis</name>
    <dbReference type="NCBI Taxonomy" id="69280"/>
    <lineage>
        <taxon>Bacteria</taxon>
        <taxon>Pseudomonadati</taxon>
        <taxon>Pseudomonadota</taxon>
        <taxon>Betaproteobacteria</taxon>
        <taxon>Burkholderiales</taxon>
        <taxon>Oxalobacteraceae</taxon>
        <taxon>Oxalicibacterium</taxon>
    </lineage>
</organism>
<feature type="signal peptide" evidence="1">
    <location>
        <begin position="1"/>
        <end position="20"/>
    </location>
</feature>
<reference evidence="2" key="1">
    <citation type="journal article" date="2014" name="Int. J. Syst. Evol. Microbiol.">
        <title>Complete genome sequence of Corynebacterium casei LMG S-19264T (=DSM 44701T), isolated from a smear-ripened cheese.</title>
        <authorList>
            <consortium name="US DOE Joint Genome Institute (JGI-PGF)"/>
            <person name="Walter F."/>
            <person name="Albersmeier A."/>
            <person name="Kalinowski J."/>
            <person name="Ruckert C."/>
        </authorList>
    </citation>
    <scope>NUCLEOTIDE SEQUENCE</scope>
    <source>
        <strain evidence="2">CCM 7664</strain>
    </source>
</reference>
<dbReference type="Gene3D" id="2.40.128.460">
    <property type="entry name" value="Periplasmic lysozyme inhibitor of I-type lysozyme"/>
    <property type="match status" value="1"/>
</dbReference>
<keyword evidence="3" id="KW-1185">Reference proteome</keyword>
<dbReference type="SUPFAM" id="SSF69318">
    <property type="entry name" value="Integrin alpha N-terminal domain"/>
    <property type="match status" value="1"/>
</dbReference>
<evidence type="ECO:0000313" key="3">
    <source>
        <dbReference type="Proteomes" id="UP000627205"/>
    </source>
</evidence>
<dbReference type="AlphaFoldDB" id="A0A8J3F574"/>
<dbReference type="CDD" id="cd09632">
    <property type="entry name" value="PliI_like"/>
    <property type="match status" value="1"/>
</dbReference>
<protein>
    <recommendedName>
        <fullName evidence="4">PliI/PliC-like inhibitor of I-type lysozyme</fullName>
    </recommendedName>
</protein>
<proteinExistence type="predicted"/>
<dbReference type="InterPro" id="IPR031948">
    <property type="entry name" value="PliI"/>
</dbReference>
<feature type="chain" id="PRO_5035275418" description="PliI/PliC-like inhibitor of I-type lysozyme" evidence="1">
    <location>
        <begin position="21"/>
        <end position="153"/>
    </location>
</feature>
<evidence type="ECO:0008006" key="4">
    <source>
        <dbReference type="Google" id="ProtNLM"/>
    </source>
</evidence>
<accession>A0A8J3F574</accession>
<name>A0A8J3F574_9BURK</name>